<evidence type="ECO:0000256" key="11">
    <source>
        <dbReference type="ARBA" id="ARBA00022833"/>
    </source>
</evidence>
<dbReference type="InterPro" id="IPR007156">
    <property type="entry name" value="MamQ_LemA"/>
</dbReference>
<dbReference type="InterPro" id="IPR022170">
    <property type="entry name" value="MUL1-like"/>
</dbReference>
<dbReference type="SUPFAM" id="SSF140478">
    <property type="entry name" value="LemA-like"/>
    <property type="match status" value="1"/>
</dbReference>
<gene>
    <name evidence="16" type="ORF">Dm11a5_0070</name>
</gene>
<evidence type="ECO:0000256" key="7">
    <source>
        <dbReference type="ARBA" id="ARBA00022692"/>
    </source>
</evidence>
<keyword evidence="12 14" id="KW-1133">Transmembrane helix</keyword>
<organism evidence="16 17">
    <name type="scientific">Dehalococcoides mccartyi</name>
    <dbReference type="NCBI Taxonomy" id="61435"/>
    <lineage>
        <taxon>Bacteria</taxon>
        <taxon>Bacillati</taxon>
        <taxon>Chloroflexota</taxon>
        <taxon>Dehalococcoidia</taxon>
        <taxon>Dehalococcoidales</taxon>
        <taxon>Dehalococcoidaceae</taxon>
        <taxon>Dehalococcoides</taxon>
    </lineage>
</organism>
<evidence type="ECO:0000256" key="5">
    <source>
        <dbReference type="ARBA" id="ARBA00012483"/>
    </source>
</evidence>
<feature type="transmembrane region" description="Helical" evidence="14">
    <location>
        <begin position="254"/>
        <end position="275"/>
    </location>
</feature>
<evidence type="ECO:0000256" key="3">
    <source>
        <dbReference type="ARBA" id="ARBA00004167"/>
    </source>
</evidence>
<dbReference type="PATRIC" id="fig|61435.13.peg.108"/>
<evidence type="ECO:0000256" key="10">
    <source>
        <dbReference type="ARBA" id="ARBA00022786"/>
    </source>
</evidence>
<dbReference type="GO" id="GO:0008270">
    <property type="term" value="F:zinc ion binding"/>
    <property type="evidence" value="ECO:0007669"/>
    <property type="project" value="UniProtKB-KW"/>
</dbReference>
<dbReference type="GO" id="GO:0016020">
    <property type="term" value="C:membrane"/>
    <property type="evidence" value="ECO:0007669"/>
    <property type="project" value="UniProtKB-SubCell"/>
</dbReference>
<dbReference type="Gene3D" id="1.20.1440.20">
    <property type="entry name" value="LemA-like domain"/>
    <property type="match status" value="1"/>
</dbReference>
<dbReference type="PANTHER" id="PTHR34478:SF2">
    <property type="entry name" value="MEMBRANE PROTEIN"/>
    <property type="match status" value="1"/>
</dbReference>
<feature type="transmembrane region" description="Helical" evidence="14">
    <location>
        <begin position="223"/>
        <end position="242"/>
    </location>
</feature>
<feature type="transmembrane region" description="Helical" evidence="14">
    <location>
        <begin position="6"/>
        <end position="22"/>
    </location>
</feature>
<evidence type="ECO:0000256" key="14">
    <source>
        <dbReference type="SAM" id="Phobius"/>
    </source>
</evidence>
<evidence type="ECO:0000259" key="15">
    <source>
        <dbReference type="Pfam" id="PF12483"/>
    </source>
</evidence>
<evidence type="ECO:0000256" key="6">
    <source>
        <dbReference type="ARBA" id="ARBA00022679"/>
    </source>
</evidence>
<evidence type="ECO:0000313" key="16">
    <source>
        <dbReference type="EMBL" id="AMU85902.1"/>
    </source>
</evidence>
<dbReference type="Pfam" id="PF04011">
    <property type="entry name" value="LemA"/>
    <property type="match status" value="1"/>
</dbReference>
<keyword evidence="9" id="KW-0863">Zinc-finger</keyword>
<keyword evidence="6" id="KW-0808">Transferase</keyword>
<comment type="subcellular location">
    <subcellularLocation>
        <location evidence="2">Membrane</location>
        <topology evidence="2">Multi-pass membrane protein</topology>
    </subcellularLocation>
    <subcellularLocation>
        <location evidence="3">Membrane</location>
        <topology evidence="3">Single-pass membrane protein</topology>
    </subcellularLocation>
</comment>
<dbReference type="EC" id="2.3.2.27" evidence="5"/>
<dbReference type="EMBL" id="CP011127">
    <property type="protein sequence ID" value="AMU85902.1"/>
    <property type="molecule type" value="Genomic_DNA"/>
</dbReference>
<dbReference type="Pfam" id="PF12483">
    <property type="entry name" value="GIDE"/>
    <property type="match status" value="1"/>
</dbReference>
<evidence type="ECO:0000256" key="4">
    <source>
        <dbReference type="ARBA" id="ARBA00008854"/>
    </source>
</evidence>
<dbReference type="PANTHER" id="PTHR34478">
    <property type="entry name" value="PROTEIN LEMA"/>
    <property type="match status" value="1"/>
</dbReference>
<comment type="similarity">
    <text evidence="4">Belongs to the LemA family.</text>
</comment>
<sequence>MEFQIWGYLVFVLGLAALALAFRTMRRKRLVDDIPTSRTHGVFIGLVELKGTAESEKPFTGFLSAEQCVYYYYKVEERWSRMVTESFTDAKGHVQFRTRQESGWTQVASGKEMQPFYLKDETGIILIQPEGADIQPKNLFNRTCGQNDPLYYAKGPQASIPNSDHQRRFTEEAIPLHAGLYIMGQSRERQDIVAPEIAKDKSAPLYVISTRTEKQISRTYSGWFWFWVGLGLLLASGSGLLLSQESTSGFNPDFGVAVLWLGLYLICWLFGWLWAGYNSLVGLRNRVCQGYAQVDIQLKRRFDLIPNLAKSVEGFGKHERELQEMLAEVRTISKVNGQYPKDIQGASAILVFNMERYPELKADTLFLKIQEELAATESRIALARDYYNSIATFYNTRREVFPDRLLAGIFGFKERVLINASALERAVVKVKLAE</sequence>
<evidence type="ECO:0000313" key="17">
    <source>
        <dbReference type="Proteomes" id="UP000076394"/>
    </source>
</evidence>
<evidence type="ECO:0000256" key="12">
    <source>
        <dbReference type="ARBA" id="ARBA00022989"/>
    </source>
</evidence>
<evidence type="ECO:0000256" key="8">
    <source>
        <dbReference type="ARBA" id="ARBA00022723"/>
    </source>
</evidence>
<name>A0A142V810_9CHLR</name>
<reference evidence="16 17" key="1">
    <citation type="submission" date="2015-03" db="EMBL/GenBank/DDBJ databases">
        <title>Genomic characterization of Dehalococcoides mccartyi strain 11a5, an unusal plasmid-containing chloroethene dechlorinator.</title>
        <authorList>
            <person name="Zhao S."/>
            <person name="Ding C."/>
            <person name="He J."/>
        </authorList>
    </citation>
    <scope>NUCLEOTIDE SEQUENCE [LARGE SCALE GENOMIC DNA]</scope>
    <source>
        <strain evidence="16 17">11a5</strain>
    </source>
</reference>
<feature type="domain" description="E3 Ubiquitin ligase MUL1-like" evidence="15">
    <location>
        <begin position="88"/>
        <end position="233"/>
    </location>
</feature>
<evidence type="ECO:0000256" key="13">
    <source>
        <dbReference type="ARBA" id="ARBA00023136"/>
    </source>
</evidence>
<proteinExistence type="inferred from homology"/>
<evidence type="ECO:0000256" key="1">
    <source>
        <dbReference type="ARBA" id="ARBA00000900"/>
    </source>
</evidence>
<keyword evidence="7 14" id="KW-0812">Transmembrane</keyword>
<evidence type="ECO:0000256" key="2">
    <source>
        <dbReference type="ARBA" id="ARBA00004141"/>
    </source>
</evidence>
<comment type="catalytic activity">
    <reaction evidence="1">
        <text>S-ubiquitinyl-[E2 ubiquitin-conjugating enzyme]-L-cysteine + [acceptor protein]-L-lysine = [E2 ubiquitin-conjugating enzyme]-L-cysteine + N(6)-ubiquitinyl-[acceptor protein]-L-lysine.</text>
        <dbReference type="EC" id="2.3.2.27"/>
    </reaction>
</comment>
<dbReference type="InterPro" id="IPR023353">
    <property type="entry name" value="LemA-like_dom_sf"/>
</dbReference>
<keyword evidence="11" id="KW-0862">Zinc</keyword>
<dbReference type="AlphaFoldDB" id="A0A142V810"/>
<keyword evidence="10" id="KW-0833">Ubl conjugation pathway</keyword>
<keyword evidence="13 14" id="KW-0472">Membrane</keyword>
<dbReference type="GO" id="GO:0016567">
    <property type="term" value="P:protein ubiquitination"/>
    <property type="evidence" value="ECO:0007669"/>
    <property type="project" value="InterPro"/>
</dbReference>
<accession>A0A142V810</accession>
<keyword evidence="8" id="KW-0479">Metal-binding</keyword>
<dbReference type="Proteomes" id="UP000076394">
    <property type="component" value="Chromosome"/>
</dbReference>
<protein>
    <recommendedName>
        <fullName evidence="5">RING-type E3 ubiquitin transferase</fullName>
        <ecNumber evidence="5">2.3.2.27</ecNumber>
    </recommendedName>
</protein>
<evidence type="ECO:0000256" key="9">
    <source>
        <dbReference type="ARBA" id="ARBA00022771"/>
    </source>
</evidence>
<dbReference type="RefSeq" id="WP_011308742.1">
    <property type="nucleotide sequence ID" value="NZ_AP024514.1"/>
</dbReference>
<dbReference type="OrthoDB" id="141774at2"/>
<dbReference type="GO" id="GO:0061630">
    <property type="term" value="F:ubiquitin protein ligase activity"/>
    <property type="evidence" value="ECO:0007669"/>
    <property type="project" value="UniProtKB-EC"/>
</dbReference>